<dbReference type="OrthoDB" id="10255522at2759"/>
<keyword evidence="3" id="KW-1185">Reference proteome</keyword>
<name>A0A3N4K9A2_9PEZI</name>
<feature type="coiled-coil region" evidence="1">
    <location>
        <begin position="352"/>
        <end position="379"/>
    </location>
</feature>
<dbReference type="EMBL" id="ML119195">
    <property type="protein sequence ID" value="RPB07110.1"/>
    <property type="molecule type" value="Genomic_DNA"/>
</dbReference>
<keyword evidence="1" id="KW-0175">Coiled coil</keyword>
<dbReference type="Proteomes" id="UP000277580">
    <property type="component" value="Unassembled WGS sequence"/>
</dbReference>
<reference evidence="2 3" key="1">
    <citation type="journal article" date="2018" name="Nat. Ecol. Evol.">
        <title>Pezizomycetes genomes reveal the molecular basis of ectomycorrhizal truffle lifestyle.</title>
        <authorList>
            <person name="Murat C."/>
            <person name="Payen T."/>
            <person name="Noel B."/>
            <person name="Kuo A."/>
            <person name="Morin E."/>
            <person name="Chen J."/>
            <person name="Kohler A."/>
            <person name="Krizsan K."/>
            <person name="Balestrini R."/>
            <person name="Da Silva C."/>
            <person name="Montanini B."/>
            <person name="Hainaut M."/>
            <person name="Levati E."/>
            <person name="Barry K.W."/>
            <person name="Belfiori B."/>
            <person name="Cichocki N."/>
            <person name="Clum A."/>
            <person name="Dockter R.B."/>
            <person name="Fauchery L."/>
            <person name="Guy J."/>
            <person name="Iotti M."/>
            <person name="Le Tacon F."/>
            <person name="Lindquist E.A."/>
            <person name="Lipzen A."/>
            <person name="Malagnac F."/>
            <person name="Mello A."/>
            <person name="Molinier V."/>
            <person name="Miyauchi S."/>
            <person name="Poulain J."/>
            <person name="Riccioni C."/>
            <person name="Rubini A."/>
            <person name="Sitrit Y."/>
            <person name="Splivallo R."/>
            <person name="Traeger S."/>
            <person name="Wang M."/>
            <person name="Zifcakova L."/>
            <person name="Wipf D."/>
            <person name="Zambonelli A."/>
            <person name="Paolocci F."/>
            <person name="Nowrousian M."/>
            <person name="Ottonello S."/>
            <person name="Baldrian P."/>
            <person name="Spatafora J.W."/>
            <person name="Henrissat B."/>
            <person name="Nagy L.G."/>
            <person name="Aury J.M."/>
            <person name="Wincker P."/>
            <person name="Grigoriev I.V."/>
            <person name="Bonfante P."/>
            <person name="Martin F.M."/>
        </authorList>
    </citation>
    <scope>NUCLEOTIDE SEQUENCE [LARGE SCALE GENOMIC DNA]</scope>
    <source>
        <strain evidence="2 3">CCBAS932</strain>
    </source>
</reference>
<dbReference type="InParanoid" id="A0A3N4K9A2"/>
<evidence type="ECO:0000313" key="2">
    <source>
        <dbReference type="EMBL" id="RPB07110.1"/>
    </source>
</evidence>
<protein>
    <submittedName>
        <fullName evidence="2">Uncharacterized protein</fullName>
    </submittedName>
</protein>
<organism evidence="2 3">
    <name type="scientific">Morchella conica CCBAS932</name>
    <dbReference type="NCBI Taxonomy" id="1392247"/>
    <lineage>
        <taxon>Eukaryota</taxon>
        <taxon>Fungi</taxon>
        <taxon>Dikarya</taxon>
        <taxon>Ascomycota</taxon>
        <taxon>Pezizomycotina</taxon>
        <taxon>Pezizomycetes</taxon>
        <taxon>Pezizales</taxon>
        <taxon>Morchellaceae</taxon>
        <taxon>Morchella</taxon>
    </lineage>
</organism>
<dbReference type="AlphaFoldDB" id="A0A3N4K9A2"/>
<proteinExistence type="predicted"/>
<evidence type="ECO:0000313" key="3">
    <source>
        <dbReference type="Proteomes" id="UP000277580"/>
    </source>
</evidence>
<gene>
    <name evidence="2" type="ORF">P167DRAFT_550016</name>
</gene>
<evidence type="ECO:0000256" key="1">
    <source>
        <dbReference type="SAM" id="Coils"/>
    </source>
</evidence>
<feature type="coiled-coil region" evidence="1">
    <location>
        <begin position="449"/>
        <end position="483"/>
    </location>
</feature>
<sequence>MRNKQTKRKSASTLGTVNMKEATETETARLTGENIRLTVEISRLSAENNRLAEKNKRVEQPAGALALAKSETAELSSVHVHRESAAEELRTVRHELGVLRAEVARLVGENQELDMRGIRADEEFVGVRGELVKLRKELQMAEASSAELQSANTRAVEELEAALRLNVAMQDRVSEMEMDGIRANEEMTVLRAELQASKALSEELRVANVSPKNDLAAARRDGSAMEKSILEMEMESIRAGKESTAPSEELQTWRAEMEVLNDVNARCAKELVVSVNPSAARKKPDKNLVVDLKNEIVSAALREKMLQDSNIHLKCELIAARQECESTKENTKILHAESHVLAKELVAVKTELNSANNCIDTAQVEIKRLETKNGRLLEEIAMSGLKALRVGHDRLPSSSELEHEKVTLDLLKRNATLSEDLAAEKKKTQASYRSSMSKLALMGEKSRQLEVLSVEIRSVTEEKSKLQKQNSQLRGALKAYARAQGKAFAEAAEI</sequence>
<accession>A0A3N4K9A2</accession>